<dbReference type="InterPro" id="IPR013149">
    <property type="entry name" value="ADH-like_C"/>
</dbReference>
<dbReference type="InterPro" id="IPR011032">
    <property type="entry name" value="GroES-like_sf"/>
</dbReference>
<evidence type="ECO:0000313" key="5">
    <source>
        <dbReference type="Proteomes" id="UP000051302"/>
    </source>
</evidence>
<dbReference type="EMBL" id="AZFV01000043">
    <property type="protein sequence ID" value="KRM14314.1"/>
    <property type="molecule type" value="Genomic_DNA"/>
</dbReference>
<dbReference type="Gene3D" id="3.90.180.10">
    <property type="entry name" value="Medium-chain alcohol dehydrogenases, catalytic domain"/>
    <property type="match status" value="1"/>
</dbReference>
<keyword evidence="5" id="KW-1185">Reference proteome</keyword>
<keyword evidence="2" id="KW-0560">Oxidoreductase</keyword>
<keyword evidence="1" id="KW-0521">NADP</keyword>
<organism evidence="4 5">
    <name type="scientific">Companilactobacillus nantensis DSM 16982</name>
    <dbReference type="NCBI Taxonomy" id="1423774"/>
    <lineage>
        <taxon>Bacteria</taxon>
        <taxon>Bacillati</taxon>
        <taxon>Bacillota</taxon>
        <taxon>Bacilli</taxon>
        <taxon>Lactobacillales</taxon>
        <taxon>Lactobacillaceae</taxon>
        <taxon>Companilactobacillus</taxon>
    </lineage>
</organism>
<dbReference type="STRING" id="1423774.FD31_GL002006"/>
<accession>A0A0R1W937</accession>
<evidence type="ECO:0000259" key="3">
    <source>
        <dbReference type="SMART" id="SM00829"/>
    </source>
</evidence>
<gene>
    <name evidence="4" type="ORF">FD31_GL002006</name>
</gene>
<evidence type="ECO:0000313" key="4">
    <source>
        <dbReference type="EMBL" id="KRM14314.1"/>
    </source>
</evidence>
<sequence length="316" mass="34567">MKAVVISHAGGPEVLKIEERPIPQATADQTVIHIKAFAVHRYEVLTREGGSPSVKFPRVIGVEAVGEVYEPSQNTKLTKGQKIMVVNGGFGRAFDGSEQEYALVPDDIIHPVTFDGSWTEFANYPETFYTAFGALKTTKLQAGQTLLVRGGTTGVGMAALVMAKAMGLKVAATTRREERRQTLLDMGADEVVIDQDGKLQTDKSYDGLLDMVGAPVVSDSLAHVNRGGYYTTIGLLAGEWIWKNFDPFENIGGKYVTAFDGVDIDDGIINEMFKLINENHLTIPIAKVFKLDDIQAAQEYIMKHDRPMGQVIVTTD</sequence>
<protein>
    <submittedName>
        <fullName evidence="4">NADPH quinone reductase related Zn-dependent oxidoreductase</fullName>
    </submittedName>
</protein>
<evidence type="ECO:0000256" key="2">
    <source>
        <dbReference type="ARBA" id="ARBA00023002"/>
    </source>
</evidence>
<dbReference type="InterPro" id="IPR013154">
    <property type="entry name" value="ADH-like_N"/>
</dbReference>
<dbReference type="Proteomes" id="UP000051302">
    <property type="component" value="Unassembled WGS sequence"/>
</dbReference>
<evidence type="ECO:0000256" key="1">
    <source>
        <dbReference type="ARBA" id="ARBA00022857"/>
    </source>
</evidence>
<dbReference type="SMART" id="SM00829">
    <property type="entry name" value="PKS_ER"/>
    <property type="match status" value="1"/>
</dbReference>
<comment type="caution">
    <text evidence="4">The sequence shown here is derived from an EMBL/GenBank/DDBJ whole genome shotgun (WGS) entry which is preliminary data.</text>
</comment>
<reference evidence="4 5" key="1">
    <citation type="journal article" date="2015" name="Genome Announc.">
        <title>Expanding the biotechnology potential of lactobacilli through comparative genomics of 213 strains and associated genera.</title>
        <authorList>
            <person name="Sun Z."/>
            <person name="Harris H.M."/>
            <person name="McCann A."/>
            <person name="Guo C."/>
            <person name="Argimon S."/>
            <person name="Zhang W."/>
            <person name="Yang X."/>
            <person name="Jeffery I.B."/>
            <person name="Cooney J.C."/>
            <person name="Kagawa T.F."/>
            <person name="Liu W."/>
            <person name="Song Y."/>
            <person name="Salvetti E."/>
            <person name="Wrobel A."/>
            <person name="Rasinkangas P."/>
            <person name="Parkhill J."/>
            <person name="Rea M.C."/>
            <person name="O'Sullivan O."/>
            <person name="Ritari J."/>
            <person name="Douillard F.P."/>
            <person name="Paul Ross R."/>
            <person name="Yang R."/>
            <person name="Briner A.E."/>
            <person name="Felis G.E."/>
            <person name="de Vos W.M."/>
            <person name="Barrangou R."/>
            <person name="Klaenhammer T.R."/>
            <person name="Caufield P.W."/>
            <person name="Cui Y."/>
            <person name="Zhang H."/>
            <person name="O'Toole P.W."/>
        </authorList>
    </citation>
    <scope>NUCLEOTIDE SEQUENCE [LARGE SCALE GENOMIC DNA]</scope>
    <source>
        <strain evidence="4 5">DSM 16982</strain>
    </source>
</reference>
<dbReference type="Pfam" id="PF00107">
    <property type="entry name" value="ADH_zinc_N"/>
    <property type="match status" value="1"/>
</dbReference>
<name>A0A0R1W937_9LACO</name>
<dbReference type="RefSeq" id="WP_057893159.1">
    <property type="nucleotide sequence ID" value="NZ_AZFV01000043.1"/>
</dbReference>
<dbReference type="SUPFAM" id="SSF51735">
    <property type="entry name" value="NAD(P)-binding Rossmann-fold domains"/>
    <property type="match status" value="1"/>
</dbReference>
<dbReference type="InterPro" id="IPR020843">
    <property type="entry name" value="ER"/>
</dbReference>
<dbReference type="SUPFAM" id="SSF50129">
    <property type="entry name" value="GroES-like"/>
    <property type="match status" value="1"/>
</dbReference>
<proteinExistence type="predicted"/>
<dbReference type="Pfam" id="PF08240">
    <property type="entry name" value="ADH_N"/>
    <property type="match status" value="1"/>
</dbReference>
<dbReference type="AlphaFoldDB" id="A0A0R1W937"/>
<dbReference type="GO" id="GO:0070402">
    <property type="term" value="F:NADPH binding"/>
    <property type="evidence" value="ECO:0007669"/>
    <property type="project" value="TreeGrafter"/>
</dbReference>
<dbReference type="PATRIC" id="fig|1423774.3.peg.2085"/>
<dbReference type="InterPro" id="IPR036291">
    <property type="entry name" value="NAD(P)-bd_dom_sf"/>
</dbReference>
<dbReference type="Gene3D" id="3.40.50.720">
    <property type="entry name" value="NAD(P)-binding Rossmann-like Domain"/>
    <property type="match status" value="1"/>
</dbReference>
<feature type="domain" description="Enoyl reductase (ER)" evidence="3">
    <location>
        <begin position="10"/>
        <end position="313"/>
    </location>
</feature>
<dbReference type="PANTHER" id="PTHR48106">
    <property type="entry name" value="QUINONE OXIDOREDUCTASE PIG3-RELATED"/>
    <property type="match status" value="1"/>
</dbReference>
<dbReference type="GO" id="GO:0016651">
    <property type="term" value="F:oxidoreductase activity, acting on NAD(P)H"/>
    <property type="evidence" value="ECO:0007669"/>
    <property type="project" value="TreeGrafter"/>
</dbReference>
<dbReference type="PANTHER" id="PTHR48106:SF18">
    <property type="entry name" value="QUINONE OXIDOREDUCTASE PIG3"/>
    <property type="match status" value="1"/>
</dbReference>